<dbReference type="Gene3D" id="1.10.287.110">
    <property type="entry name" value="DnaJ domain"/>
    <property type="match status" value="1"/>
</dbReference>
<evidence type="ECO:0000256" key="3">
    <source>
        <dbReference type="ARBA" id="ARBA00022989"/>
    </source>
</evidence>
<keyword evidence="3 7" id="KW-1133">Transmembrane helix</keyword>
<sequence>MTVLAWSVEDQEIFKIHHELQKDYPGTNFYEFFQLKQGPKSNWKEINRQFKKLSVKFHPDKVKGGSKTKKLALKNYERLSVIANILKGSGKERYDFFLKQGFPKYKNNQFLYERFKPGMIFTGVFLYLIIGIGHYVILKISTNQQKQRVETLLEQLKGYAIQQSSNGIITEPRKYKLENYELPFLVRIDGVFIIQDEDNQVLTRITTDDILTPRVQDSLLIKAPLWCWNQTFGRISSLKYEIKPQQVENHTEEPIQEPKKKKKPKGEKLVLPNGKVVYGKKSK</sequence>
<dbReference type="PANTHER" id="PTHR44653">
    <property type="entry name" value="DNAJ HOMOLOG SUBFAMILY C MEMBER 1"/>
    <property type="match status" value="1"/>
</dbReference>
<dbReference type="PANTHER" id="PTHR44653:SF2">
    <property type="entry name" value="DNAJ HOMOLOG SUBFAMILY C MEMBER 1"/>
    <property type="match status" value="1"/>
</dbReference>
<dbReference type="Proteomes" id="UP000009328">
    <property type="component" value="Unassembled WGS sequence"/>
</dbReference>
<feature type="domain" description="J" evidence="8">
    <location>
        <begin position="28"/>
        <end position="98"/>
    </location>
</feature>
<dbReference type="GO" id="GO:0012505">
    <property type="term" value="C:endomembrane system"/>
    <property type="evidence" value="ECO:0007669"/>
    <property type="project" value="UniProtKB-SubCell"/>
</dbReference>
<feature type="transmembrane region" description="Helical" evidence="7">
    <location>
        <begin position="118"/>
        <end position="138"/>
    </location>
</feature>
<dbReference type="InParanoid" id="K0KGL3"/>
<dbReference type="AlphaFoldDB" id="K0KGL3"/>
<evidence type="ECO:0000259" key="8">
    <source>
        <dbReference type="PROSITE" id="PS50076"/>
    </source>
</evidence>
<dbReference type="PROSITE" id="PS50076">
    <property type="entry name" value="DNAJ_2"/>
    <property type="match status" value="1"/>
</dbReference>
<comment type="caution">
    <text evidence="9">The sequence shown here is derived from an EMBL/GenBank/DDBJ whole genome shotgun (WGS) entry which is preliminary data.</text>
</comment>
<dbReference type="InterPro" id="IPR052606">
    <property type="entry name" value="DnaJ_domain_protein"/>
</dbReference>
<keyword evidence="1 7" id="KW-0812">Transmembrane</keyword>
<dbReference type="InterPro" id="IPR036869">
    <property type="entry name" value="J_dom_sf"/>
</dbReference>
<dbReference type="SUPFAM" id="SSF46565">
    <property type="entry name" value="Chaperone J-domain"/>
    <property type="match status" value="1"/>
</dbReference>
<dbReference type="EMBL" id="CAIF01000038">
    <property type="protein sequence ID" value="CCH42121.1"/>
    <property type="molecule type" value="Genomic_DNA"/>
</dbReference>
<evidence type="ECO:0000256" key="1">
    <source>
        <dbReference type="ARBA" id="ARBA00022692"/>
    </source>
</evidence>
<reference evidence="9 10" key="1">
    <citation type="journal article" date="2012" name="Eukaryot. Cell">
        <title>Draft genome sequence of Wickerhamomyces ciferrii NRRL Y-1031 F-60-10.</title>
        <authorList>
            <person name="Schneider J."/>
            <person name="Andrea H."/>
            <person name="Blom J."/>
            <person name="Jaenicke S."/>
            <person name="Ruckert C."/>
            <person name="Schorsch C."/>
            <person name="Szczepanowski R."/>
            <person name="Farwick M."/>
            <person name="Goesmann A."/>
            <person name="Puhler A."/>
            <person name="Schaffer S."/>
            <person name="Tauch A."/>
            <person name="Kohler T."/>
            <person name="Brinkrolf K."/>
        </authorList>
    </citation>
    <scope>NUCLEOTIDE SEQUENCE [LARGE SCALE GENOMIC DNA]</scope>
    <source>
        <strain evidence="10">ATCC 14091 / BCRC 22168 / CBS 111 / JCM 3599 / NBRC 0793 / NRRL Y-1031 F-60-10</strain>
    </source>
</reference>
<evidence type="ECO:0000313" key="9">
    <source>
        <dbReference type="EMBL" id="CCH42121.1"/>
    </source>
</evidence>
<evidence type="ECO:0000256" key="5">
    <source>
        <dbReference type="ARBA" id="ARBA00037847"/>
    </source>
</evidence>
<dbReference type="STRING" id="1206466.K0KGL3"/>
<dbReference type="InterPro" id="IPR001623">
    <property type="entry name" value="DnaJ_domain"/>
</dbReference>
<protein>
    <submittedName>
        <fullName evidence="9">Chaperone protein</fullName>
    </submittedName>
</protein>
<feature type="region of interest" description="Disordered" evidence="6">
    <location>
        <begin position="246"/>
        <end position="267"/>
    </location>
</feature>
<feature type="compositionally biased region" description="Basic and acidic residues" evidence="6">
    <location>
        <begin position="249"/>
        <end position="258"/>
    </location>
</feature>
<keyword evidence="4 7" id="KW-0472">Membrane</keyword>
<keyword evidence="10" id="KW-1185">Reference proteome</keyword>
<keyword evidence="2" id="KW-0732">Signal</keyword>
<accession>K0KGL3</accession>
<evidence type="ECO:0000256" key="6">
    <source>
        <dbReference type="SAM" id="MobiDB-lite"/>
    </source>
</evidence>
<dbReference type="FunCoup" id="K0KGL3">
    <property type="interactions" value="45"/>
</dbReference>
<dbReference type="HOGENOM" id="CLU_037236_2_0_1"/>
<dbReference type="eggNOG" id="KOG0724">
    <property type="taxonomic scope" value="Eukaryota"/>
</dbReference>
<dbReference type="SMART" id="SM00271">
    <property type="entry name" value="DnaJ"/>
    <property type="match status" value="1"/>
</dbReference>
<evidence type="ECO:0000256" key="4">
    <source>
        <dbReference type="ARBA" id="ARBA00023136"/>
    </source>
</evidence>
<organism evidence="9 10">
    <name type="scientific">Wickerhamomyces ciferrii (strain ATCC 14091 / BCRC 22168 / CBS 111 / JCM 3599 / NBRC 0793 / NRRL Y-1031 F-60-10)</name>
    <name type="common">Yeast</name>
    <name type="synonym">Pichia ciferrii</name>
    <dbReference type="NCBI Taxonomy" id="1206466"/>
    <lineage>
        <taxon>Eukaryota</taxon>
        <taxon>Fungi</taxon>
        <taxon>Dikarya</taxon>
        <taxon>Ascomycota</taxon>
        <taxon>Saccharomycotina</taxon>
        <taxon>Saccharomycetes</taxon>
        <taxon>Phaffomycetales</taxon>
        <taxon>Wickerhamomycetaceae</taxon>
        <taxon>Wickerhamomyces</taxon>
    </lineage>
</organism>
<proteinExistence type="predicted"/>
<gene>
    <name evidence="9" type="ORF">BN7_1665</name>
</gene>
<comment type="subcellular location">
    <subcellularLocation>
        <location evidence="5">Endomembrane system</location>
        <topology evidence="5">Single-pass membrane protein</topology>
    </subcellularLocation>
</comment>
<dbReference type="CDD" id="cd06257">
    <property type="entry name" value="DnaJ"/>
    <property type="match status" value="1"/>
</dbReference>
<evidence type="ECO:0000256" key="2">
    <source>
        <dbReference type="ARBA" id="ARBA00022729"/>
    </source>
</evidence>
<evidence type="ECO:0000256" key="7">
    <source>
        <dbReference type="SAM" id="Phobius"/>
    </source>
</evidence>
<evidence type="ECO:0000313" key="10">
    <source>
        <dbReference type="Proteomes" id="UP000009328"/>
    </source>
</evidence>
<name>K0KGL3_WICCF</name>